<protein>
    <submittedName>
        <fullName evidence="2">Uncharacterized protein</fullName>
    </submittedName>
</protein>
<comment type="caution">
    <text evidence="2">The sequence shown here is derived from an EMBL/GenBank/DDBJ whole genome shotgun (WGS) entry which is preliminary data.</text>
</comment>
<reference evidence="3" key="1">
    <citation type="journal article" date="2019" name="Int. J. Syst. Evol. Microbiol.">
        <title>The Global Catalogue of Microorganisms (GCM) 10K type strain sequencing project: providing services to taxonomists for standard genome sequencing and annotation.</title>
        <authorList>
            <consortium name="The Broad Institute Genomics Platform"/>
            <consortium name="The Broad Institute Genome Sequencing Center for Infectious Disease"/>
            <person name="Wu L."/>
            <person name="Ma J."/>
        </authorList>
    </citation>
    <scope>NUCLEOTIDE SEQUENCE [LARGE SCALE GENOMIC DNA]</scope>
    <source>
        <strain evidence="3">CGMCC 4.7638</strain>
    </source>
</reference>
<accession>A0ABW5I600</accession>
<feature type="region of interest" description="Disordered" evidence="1">
    <location>
        <begin position="63"/>
        <end position="88"/>
    </location>
</feature>
<gene>
    <name evidence="2" type="ORF">ACFSUT_27910</name>
</gene>
<organism evidence="2 3">
    <name type="scientific">Amycolatopsis albidoflavus</name>
    <dbReference type="NCBI Taxonomy" id="102226"/>
    <lineage>
        <taxon>Bacteria</taxon>
        <taxon>Bacillati</taxon>
        <taxon>Actinomycetota</taxon>
        <taxon>Actinomycetes</taxon>
        <taxon>Pseudonocardiales</taxon>
        <taxon>Pseudonocardiaceae</taxon>
        <taxon>Amycolatopsis</taxon>
    </lineage>
</organism>
<name>A0ABW5I600_9PSEU</name>
<dbReference type="Proteomes" id="UP001597542">
    <property type="component" value="Unassembled WGS sequence"/>
</dbReference>
<evidence type="ECO:0000256" key="1">
    <source>
        <dbReference type="SAM" id="MobiDB-lite"/>
    </source>
</evidence>
<dbReference type="EMBL" id="JBHUKQ010000014">
    <property type="protein sequence ID" value="MFD2484133.1"/>
    <property type="molecule type" value="Genomic_DNA"/>
</dbReference>
<sequence length="88" mass="9411">MDYRYTSTEERVYADRALVVSPGDVVDWDTPPADGHWVPAHGEPAPPTAEERAELDAIAARAQAFTPAPSTTEPAPSPAPAESDIPKE</sequence>
<evidence type="ECO:0000313" key="2">
    <source>
        <dbReference type="EMBL" id="MFD2484133.1"/>
    </source>
</evidence>
<dbReference type="RefSeq" id="WP_344283256.1">
    <property type="nucleotide sequence ID" value="NZ_BAAAHV010000022.1"/>
</dbReference>
<evidence type="ECO:0000313" key="3">
    <source>
        <dbReference type="Proteomes" id="UP001597542"/>
    </source>
</evidence>
<proteinExistence type="predicted"/>
<keyword evidence="3" id="KW-1185">Reference proteome</keyword>